<dbReference type="InterPro" id="IPR015947">
    <property type="entry name" value="PUA-like_sf"/>
</dbReference>
<dbReference type="SUPFAM" id="SSF88697">
    <property type="entry name" value="PUA domain-like"/>
    <property type="match status" value="1"/>
</dbReference>
<dbReference type="NCBIfam" id="TIGR00763">
    <property type="entry name" value="lon"/>
    <property type="match status" value="1"/>
</dbReference>
<dbReference type="SMART" id="SM00464">
    <property type="entry name" value="LON"/>
    <property type="match status" value="1"/>
</dbReference>
<dbReference type="HAMAP" id="MF_01973">
    <property type="entry name" value="lon_bact"/>
    <property type="match status" value="1"/>
</dbReference>
<keyword evidence="7 9" id="KW-0067">ATP-binding</keyword>
<dbReference type="InterPro" id="IPR027065">
    <property type="entry name" value="Lon_Prtase"/>
</dbReference>
<dbReference type="PROSITE" id="PS01046">
    <property type="entry name" value="LON_SER"/>
    <property type="match status" value="1"/>
</dbReference>
<dbReference type="Pfam" id="PF05362">
    <property type="entry name" value="Lon_C"/>
    <property type="match status" value="1"/>
</dbReference>
<evidence type="ECO:0000256" key="12">
    <source>
        <dbReference type="PIRSR" id="PIRSR001174-2"/>
    </source>
</evidence>
<dbReference type="Gene3D" id="1.20.5.5270">
    <property type="match status" value="1"/>
</dbReference>
<dbReference type="GO" id="GO:0016887">
    <property type="term" value="F:ATP hydrolysis activity"/>
    <property type="evidence" value="ECO:0007669"/>
    <property type="project" value="UniProtKB-UniRule"/>
</dbReference>
<feature type="domain" description="Lon N-terminal" evidence="18">
    <location>
        <begin position="14"/>
        <end position="207"/>
    </location>
</feature>
<evidence type="ECO:0000256" key="8">
    <source>
        <dbReference type="ARBA" id="ARBA00023016"/>
    </source>
</evidence>
<organism evidence="19">
    <name type="scientific">Desulfomonile tiedjei</name>
    <dbReference type="NCBI Taxonomy" id="2358"/>
    <lineage>
        <taxon>Bacteria</taxon>
        <taxon>Pseudomonadati</taxon>
        <taxon>Thermodesulfobacteriota</taxon>
        <taxon>Desulfomonilia</taxon>
        <taxon>Desulfomonilales</taxon>
        <taxon>Desulfomonilaceae</taxon>
        <taxon>Desulfomonile</taxon>
    </lineage>
</organism>
<evidence type="ECO:0000259" key="17">
    <source>
        <dbReference type="PROSITE" id="PS51786"/>
    </source>
</evidence>
<sequence length="820" mass="91321">MRADKPKGIFPAIVPILPLRDMVVFPNIMVPLFLKGSRVVRLVESVVDGDNLVGLFYQNSQNRHAGELDALSSVGTLARIQQVVRLESGGVKAVADGILRVRMTRQLQTDPFLMAEVEQVEEDSEPSELLDSYVKSVAALFRISASLGRPLSDRSMEMIERAQDPGRLADLIAVYLPLKPDAKQRLLEMDDPLLRLKQVAVYLQAELQAFGRVSSSREDSREEQPSHRKDKDSHARQHIRGIHRDFSSHEEAHLTEIKEFHAKIRQSRLPDDAAEVAIRELQRLEKIPPHSPEYIVSRSYLEVLTSLPWEVATDDVMELASARQVLDGDHYDLAQVKDRILEFLAVRKLKADNKGPILCLVGPPGVGKTSLGRSIAKALGRKFIRMSLGGVRDEAEIRGHRRTYIGAMPGRIIQEIRRAGTKNPVFVLDEVDKIGQDFRGDPASALLEVLDPEQNNTFCDHYLDVPFDLSSVMFIATANQTDTIPAALRDRMEIIRVLGYTDEEKLKIAEMFLIPKALDETGVKDHPIRFAPDAIRAIIRGYTRESGVRQLERSIHAICRKIALEIAQEKPARTEVELATVEELLGSAKYFFELAEEEDQVGIATGLAWTENGGDIIFVEVTGFRGRKELTMTGCLGDVMQESARAALSYLRNTCEQYGIAEKTLSRTDLHIHVPAGSIPKDGPSAGITIAVALASFFTGIPVKRHVAMTGEVTLRGRVLPIGGVKEKLLAARRAGVREVILPKKNWSNLKDLPDYVKDDLVIHLVSEVDEAIRLALVQEPRAERADDDLPEQFSLPFVSPVGAEFGEQRPSPNFAKPRK</sequence>
<dbReference type="Pfam" id="PF00004">
    <property type="entry name" value="AAA"/>
    <property type="match status" value="1"/>
</dbReference>
<dbReference type="PROSITE" id="PS51786">
    <property type="entry name" value="LON_PROTEOLYTIC"/>
    <property type="match status" value="1"/>
</dbReference>
<evidence type="ECO:0000256" key="7">
    <source>
        <dbReference type="ARBA" id="ARBA00022840"/>
    </source>
</evidence>
<dbReference type="PROSITE" id="PS50862">
    <property type="entry name" value="AA_TRNA_LIGASE_II"/>
    <property type="match status" value="1"/>
</dbReference>
<dbReference type="SUPFAM" id="SSF52540">
    <property type="entry name" value="P-loop containing nucleoside triphosphate hydrolases"/>
    <property type="match status" value="1"/>
</dbReference>
<dbReference type="SUPFAM" id="SSF54211">
    <property type="entry name" value="Ribosomal protein S5 domain 2-like"/>
    <property type="match status" value="1"/>
</dbReference>
<comment type="subunit">
    <text evidence="9 10">Homohexamer. Organized in a ring with a central cavity.</text>
</comment>
<dbReference type="Gene3D" id="3.40.50.300">
    <property type="entry name" value="P-loop containing nucleotide triphosphate hydrolases"/>
    <property type="match status" value="1"/>
</dbReference>
<keyword evidence="2 9" id="KW-0963">Cytoplasm</keyword>
<dbReference type="InterPro" id="IPR027543">
    <property type="entry name" value="Lon_bac"/>
</dbReference>
<accession>A0A7C4ASE0</accession>
<dbReference type="EC" id="3.4.21.53" evidence="9 10"/>
<dbReference type="GO" id="GO:0004176">
    <property type="term" value="F:ATP-dependent peptidase activity"/>
    <property type="evidence" value="ECO:0007669"/>
    <property type="project" value="UniProtKB-UniRule"/>
</dbReference>
<evidence type="ECO:0000256" key="3">
    <source>
        <dbReference type="ARBA" id="ARBA00022670"/>
    </source>
</evidence>
<name>A0A7C4ASE0_9BACT</name>
<dbReference type="InterPro" id="IPR003593">
    <property type="entry name" value="AAA+_ATPase"/>
</dbReference>
<dbReference type="PANTHER" id="PTHR10046">
    <property type="entry name" value="ATP DEPENDENT LON PROTEASE FAMILY MEMBER"/>
    <property type="match status" value="1"/>
</dbReference>
<dbReference type="FunFam" id="1.20.5.5270:FF:000002">
    <property type="entry name" value="Lon protease homolog"/>
    <property type="match status" value="1"/>
</dbReference>
<dbReference type="InterPro" id="IPR046336">
    <property type="entry name" value="Lon_prtase_N_sf"/>
</dbReference>
<keyword evidence="5 9" id="KW-0378">Hydrolase</keyword>
<keyword evidence="6 9" id="KW-0720">Serine protease</keyword>
<feature type="active site" evidence="9 11">
    <location>
        <position position="685"/>
    </location>
</feature>
<dbReference type="InterPro" id="IPR004815">
    <property type="entry name" value="Lon_bac/euk-typ"/>
</dbReference>
<dbReference type="Gene3D" id="2.30.130.40">
    <property type="entry name" value="LON domain-like"/>
    <property type="match status" value="1"/>
</dbReference>
<dbReference type="FunFam" id="3.40.50.300:FF:000382">
    <property type="entry name" value="Lon protease homolog 2, peroxisomal"/>
    <property type="match status" value="1"/>
</dbReference>
<evidence type="ECO:0000259" key="18">
    <source>
        <dbReference type="PROSITE" id="PS51787"/>
    </source>
</evidence>
<dbReference type="GO" id="GO:0034605">
    <property type="term" value="P:cellular response to heat"/>
    <property type="evidence" value="ECO:0007669"/>
    <property type="project" value="UniProtKB-UniRule"/>
</dbReference>
<dbReference type="InterPro" id="IPR003111">
    <property type="entry name" value="Lon_prtase_N"/>
</dbReference>
<protein>
    <recommendedName>
        <fullName evidence="9 10">Lon protease</fullName>
        <ecNumber evidence="9 10">3.4.21.53</ecNumber>
    </recommendedName>
    <alternativeName>
        <fullName evidence="9">ATP-dependent protease La</fullName>
    </alternativeName>
</protein>
<evidence type="ECO:0000256" key="14">
    <source>
        <dbReference type="RuleBase" id="RU000591"/>
    </source>
</evidence>
<dbReference type="Pfam" id="PF02190">
    <property type="entry name" value="LON_substr_bdg"/>
    <property type="match status" value="1"/>
</dbReference>
<evidence type="ECO:0000256" key="10">
    <source>
        <dbReference type="PIRNR" id="PIRNR001174"/>
    </source>
</evidence>
<dbReference type="GO" id="GO:0005737">
    <property type="term" value="C:cytoplasm"/>
    <property type="evidence" value="ECO:0007669"/>
    <property type="project" value="UniProtKB-SubCell"/>
</dbReference>
<keyword evidence="4 9" id="KW-0547">Nucleotide-binding</keyword>
<gene>
    <name evidence="9 19" type="primary">lon</name>
    <name evidence="19" type="ORF">ENV54_09310</name>
</gene>
<dbReference type="PROSITE" id="PS51787">
    <property type="entry name" value="LON_N"/>
    <property type="match status" value="1"/>
</dbReference>
<comment type="induction">
    <text evidence="9">By heat shock.</text>
</comment>
<dbReference type="CDD" id="cd19500">
    <property type="entry name" value="RecA-like_Lon"/>
    <property type="match status" value="1"/>
</dbReference>
<feature type="binding site" evidence="9 12">
    <location>
        <begin position="362"/>
        <end position="369"/>
    </location>
    <ligand>
        <name>ATP</name>
        <dbReference type="ChEBI" id="CHEBI:30616"/>
    </ligand>
</feature>
<dbReference type="EMBL" id="DTGT01000295">
    <property type="protein sequence ID" value="HGH61481.1"/>
    <property type="molecule type" value="Genomic_DNA"/>
</dbReference>
<dbReference type="PIRSF" id="PIRSF001174">
    <property type="entry name" value="Lon_proteas"/>
    <property type="match status" value="1"/>
</dbReference>
<dbReference type="Pfam" id="PF22667">
    <property type="entry name" value="Lon_lid"/>
    <property type="match status" value="1"/>
</dbReference>
<dbReference type="InterPro" id="IPR014721">
    <property type="entry name" value="Ribsml_uS5_D2-typ_fold_subgr"/>
</dbReference>
<dbReference type="GO" id="GO:0005524">
    <property type="term" value="F:ATP binding"/>
    <property type="evidence" value="ECO:0007669"/>
    <property type="project" value="UniProtKB-UniRule"/>
</dbReference>
<dbReference type="InterPro" id="IPR054594">
    <property type="entry name" value="Lon_lid"/>
</dbReference>
<feature type="active site" evidence="9 11">
    <location>
        <position position="728"/>
    </location>
</feature>
<feature type="domain" description="Aminoacyl-transfer RNA synthetases class-II family profile" evidence="16">
    <location>
        <begin position="77"/>
        <end position="409"/>
    </location>
</feature>
<evidence type="ECO:0000256" key="4">
    <source>
        <dbReference type="ARBA" id="ARBA00022741"/>
    </source>
</evidence>
<dbReference type="Gene3D" id="1.20.58.1480">
    <property type="match status" value="1"/>
</dbReference>
<dbReference type="PRINTS" id="PR00830">
    <property type="entry name" value="ENDOLAPTASE"/>
</dbReference>
<dbReference type="Gene3D" id="3.30.230.10">
    <property type="match status" value="1"/>
</dbReference>
<evidence type="ECO:0000256" key="2">
    <source>
        <dbReference type="ARBA" id="ARBA00022490"/>
    </source>
</evidence>
<reference evidence="19" key="1">
    <citation type="journal article" date="2020" name="mSystems">
        <title>Genome- and Community-Level Interaction Insights into Carbon Utilization and Element Cycling Functions of Hydrothermarchaeota in Hydrothermal Sediment.</title>
        <authorList>
            <person name="Zhou Z."/>
            <person name="Liu Y."/>
            <person name="Xu W."/>
            <person name="Pan J."/>
            <person name="Luo Z.H."/>
            <person name="Li M."/>
        </authorList>
    </citation>
    <scope>NUCLEOTIDE SEQUENCE [LARGE SCALE GENOMIC DNA]</scope>
    <source>
        <strain evidence="19">SpSt-769</strain>
    </source>
</reference>
<dbReference type="GO" id="GO:0006515">
    <property type="term" value="P:protein quality control for misfolded or incompletely synthesized proteins"/>
    <property type="evidence" value="ECO:0007669"/>
    <property type="project" value="UniProtKB-UniRule"/>
</dbReference>
<evidence type="ECO:0000259" key="16">
    <source>
        <dbReference type="PROSITE" id="PS50862"/>
    </source>
</evidence>
<feature type="domain" description="Lon proteolytic" evidence="17">
    <location>
        <begin position="598"/>
        <end position="779"/>
    </location>
</feature>
<comment type="catalytic activity">
    <reaction evidence="9 10 13">
        <text>Hydrolysis of proteins in presence of ATP.</text>
        <dbReference type="EC" id="3.4.21.53"/>
    </reaction>
</comment>
<feature type="compositionally biased region" description="Basic and acidic residues" evidence="15">
    <location>
        <begin position="215"/>
        <end position="235"/>
    </location>
</feature>
<dbReference type="SMART" id="SM00382">
    <property type="entry name" value="AAA"/>
    <property type="match status" value="1"/>
</dbReference>
<evidence type="ECO:0000256" key="6">
    <source>
        <dbReference type="ARBA" id="ARBA00022825"/>
    </source>
</evidence>
<evidence type="ECO:0000256" key="5">
    <source>
        <dbReference type="ARBA" id="ARBA00022801"/>
    </source>
</evidence>
<dbReference type="InterPro" id="IPR003959">
    <property type="entry name" value="ATPase_AAA_core"/>
</dbReference>
<dbReference type="InterPro" id="IPR008268">
    <property type="entry name" value="Peptidase_S16_AS"/>
</dbReference>
<evidence type="ECO:0000256" key="13">
    <source>
        <dbReference type="PROSITE-ProRule" id="PRU01122"/>
    </source>
</evidence>
<keyword evidence="8 9" id="KW-0346">Stress response</keyword>
<dbReference type="InterPro" id="IPR027417">
    <property type="entry name" value="P-loop_NTPase"/>
</dbReference>
<dbReference type="GO" id="GO:0043565">
    <property type="term" value="F:sequence-specific DNA binding"/>
    <property type="evidence" value="ECO:0007669"/>
    <property type="project" value="UniProtKB-UniRule"/>
</dbReference>
<evidence type="ECO:0000313" key="19">
    <source>
        <dbReference type="EMBL" id="HGH61481.1"/>
    </source>
</evidence>
<dbReference type="InterPro" id="IPR020568">
    <property type="entry name" value="Ribosomal_Su5_D2-typ_SF"/>
</dbReference>
<dbReference type="AlphaFoldDB" id="A0A7C4ASE0"/>
<comment type="function">
    <text evidence="9">ATP-dependent serine protease that mediates the selective degradation of mutant and abnormal proteins as well as certain short-lived regulatory proteins. Required for cellular homeostasis and for survival from DNA damage and developmental changes induced by stress. Degrades polypeptides processively to yield small peptide fragments that are 5 to 10 amino acids long. Binds to DNA in a double-stranded, site-specific manner.</text>
</comment>
<evidence type="ECO:0000256" key="9">
    <source>
        <dbReference type="HAMAP-Rule" id="MF_01973"/>
    </source>
</evidence>
<comment type="similarity">
    <text evidence="9 10 13 14">Belongs to the peptidase S16 family.</text>
</comment>
<proteinExistence type="evidence at transcript level"/>
<dbReference type="InterPro" id="IPR006195">
    <property type="entry name" value="aa-tRNA-synth_II"/>
</dbReference>
<comment type="subcellular location">
    <subcellularLocation>
        <location evidence="1 9 10">Cytoplasm</location>
    </subcellularLocation>
</comment>
<dbReference type="GO" id="GO:0004252">
    <property type="term" value="F:serine-type endopeptidase activity"/>
    <property type="evidence" value="ECO:0007669"/>
    <property type="project" value="UniProtKB-UniRule"/>
</dbReference>
<dbReference type="InterPro" id="IPR008269">
    <property type="entry name" value="Lon_proteolytic"/>
</dbReference>
<evidence type="ECO:0000256" key="1">
    <source>
        <dbReference type="ARBA" id="ARBA00004496"/>
    </source>
</evidence>
<evidence type="ECO:0000256" key="11">
    <source>
        <dbReference type="PIRSR" id="PIRSR001174-1"/>
    </source>
</evidence>
<feature type="region of interest" description="Disordered" evidence="15">
    <location>
        <begin position="213"/>
        <end position="237"/>
    </location>
</feature>
<comment type="caution">
    <text evidence="19">The sequence shown here is derived from an EMBL/GenBank/DDBJ whole genome shotgun (WGS) entry which is preliminary data.</text>
</comment>
<keyword evidence="3 9" id="KW-0645">Protease</keyword>
<dbReference type="Gene3D" id="1.10.8.60">
    <property type="match status" value="1"/>
</dbReference>
<evidence type="ECO:0000256" key="15">
    <source>
        <dbReference type="SAM" id="MobiDB-lite"/>
    </source>
</evidence>